<dbReference type="CDD" id="cd03507">
    <property type="entry name" value="Delta12-FADS-like"/>
    <property type="match status" value="1"/>
</dbReference>
<keyword evidence="4" id="KW-1185">Reference proteome</keyword>
<dbReference type="PANTHER" id="PTHR19353:SF73">
    <property type="entry name" value="FATTY ACID DESATURASE"/>
    <property type="match status" value="1"/>
</dbReference>
<feature type="transmembrane region" description="Helical" evidence="1">
    <location>
        <begin position="171"/>
        <end position="192"/>
    </location>
</feature>
<feature type="transmembrane region" description="Helical" evidence="1">
    <location>
        <begin position="139"/>
        <end position="159"/>
    </location>
</feature>
<organism evidence="3 4">
    <name type="scientific">Mesorhizobium liriopis</name>
    <dbReference type="NCBI Taxonomy" id="2953882"/>
    <lineage>
        <taxon>Bacteria</taxon>
        <taxon>Pseudomonadati</taxon>
        <taxon>Pseudomonadota</taxon>
        <taxon>Alphaproteobacteria</taxon>
        <taxon>Hyphomicrobiales</taxon>
        <taxon>Phyllobacteriaceae</taxon>
        <taxon>Mesorhizobium</taxon>
    </lineage>
</organism>
<accession>A0ABT1CC41</accession>
<feature type="transmembrane region" description="Helical" evidence="1">
    <location>
        <begin position="44"/>
        <end position="61"/>
    </location>
</feature>
<dbReference type="Pfam" id="PF00487">
    <property type="entry name" value="FA_desaturase"/>
    <property type="match status" value="1"/>
</dbReference>
<dbReference type="Proteomes" id="UP001205906">
    <property type="component" value="Unassembled WGS sequence"/>
</dbReference>
<evidence type="ECO:0000313" key="3">
    <source>
        <dbReference type="EMBL" id="MCO6052288.1"/>
    </source>
</evidence>
<reference evidence="3 4" key="1">
    <citation type="submission" date="2022-06" db="EMBL/GenBank/DDBJ databases">
        <title>Mesorhizobium sp. strain RP14 Genome sequencing and assembly.</title>
        <authorList>
            <person name="Kim I."/>
        </authorList>
    </citation>
    <scope>NUCLEOTIDE SEQUENCE [LARGE SCALE GENOMIC DNA]</scope>
    <source>
        <strain evidence="4">RP14(2022)</strain>
    </source>
</reference>
<name>A0ABT1CC41_9HYPH</name>
<evidence type="ECO:0000256" key="1">
    <source>
        <dbReference type="SAM" id="Phobius"/>
    </source>
</evidence>
<feature type="domain" description="Fatty acid desaturase" evidence="2">
    <location>
        <begin position="42"/>
        <end position="287"/>
    </location>
</feature>
<keyword evidence="1" id="KW-1133">Transmembrane helix</keyword>
<feature type="transmembrane region" description="Helical" evidence="1">
    <location>
        <begin position="199"/>
        <end position="219"/>
    </location>
</feature>
<dbReference type="RefSeq" id="WP_252822665.1">
    <property type="nucleotide sequence ID" value="NZ_JAMXQS010000014.1"/>
</dbReference>
<proteinExistence type="predicted"/>
<dbReference type="PANTHER" id="PTHR19353">
    <property type="entry name" value="FATTY ACID DESATURASE 2"/>
    <property type="match status" value="1"/>
</dbReference>
<dbReference type="InterPro" id="IPR012171">
    <property type="entry name" value="Fatty_acid_desaturase"/>
</dbReference>
<feature type="transmembrane region" description="Helical" evidence="1">
    <location>
        <begin position="20"/>
        <end position="38"/>
    </location>
</feature>
<protein>
    <submittedName>
        <fullName evidence="3">Fatty acid desaturase</fullName>
    </submittedName>
</protein>
<keyword evidence="1" id="KW-0472">Membrane</keyword>
<comment type="caution">
    <text evidence="3">The sequence shown here is derived from an EMBL/GenBank/DDBJ whole genome shotgun (WGS) entry which is preliminary data.</text>
</comment>
<dbReference type="EMBL" id="JAMXQS010000014">
    <property type="protein sequence ID" value="MCO6052288.1"/>
    <property type="molecule type" value="Genomic_DNA"/>
</dbReference>
<dbReference type="InterPro" id="IPR005804">
    <property type="entry name" value="FA_desaturase_dom"/>
</dbReference>
<sequence length="348" mass="39166">MRKLDAYREPRKVRAISELAVTILCYVVLCGAMLASLQSGAWCLYALLILPAAGTLVRLFAIQHDCGHGSFLPSRMANDWIGRGIGVFTLTPYDHWRRSHAAHHATSGHLDKRGIGDVDTLTTAEFGALTRWGRLRYRLYRHPLVMFGFGPVFVFMLQNRLPFGAGDKSRVAWISVMATNAGVAAVAALAIWTVGLSSLLFVQLPVIAIAATAGVWLFFVQHQFEETHWERAPAWRFHDAALHGSSFYDLPPVLQWFTGNIGIHHVHHLVSRIPFYRLPEVLRDHPELREIGRLTLGQSFNCVKLVLWDEQRRRMVSFREFHAMASTAESPPGYFVRPAARSASSMVR</sequence>
<keyword evidence="1" id="KW-0812">Transmembrane</keyword>
<evidence type="ECO:0000313" key="4">
    <source>
        <dbReference type="Proteomes" id="UP001205906"/>
    </source>
</evidence>
<evidence type="ECO:0000259" key="2">
    <source>
        <dbReference type="Pfam" id="PF00487"/>
    </source>
</evidence>
<gene>
    <name evidence="3" type="ORF">NGM99_21090</name>
</gene>